<dbReference type="EMBL" id="PDOF01000002">
    <property type="protein sequence ID" value="PYZ96533.1"/>
    <property type="molecule type" value="Genomic_DNA"/>
</dbReference>
<dbReference type="GO" id="GO:0016491">
    <property type="term" value="F:oxidoreductase activity"/>
    <property type="evidence" value="ECO:0007669"/>
    <property type="project" value="UniProtKB-KW"/>
</dbReference>
<dbReference type="RefSeq" id="WP_110520313.1">
    <property type="nucleotide sequence ID" value="NZ_PDOF01000002.1"/>
</dbReference>
<organism evidence="4 5">
    <name type="scientific">Alteribacter lacisalsi</name>
    <dbReference type="NCBI Taxonomy" id="2045244"/>
    <lineage>
        <taxon>Bacteria</taxon>
        <taxon>Bacillati</taxon>
        <taxon>Bacillota</taxon>
        <taxon>Bacilli</taxon>
        <taxon>Bacillales</taxon>
        <taxon>Bacillaceae</taxon>
        <taxon>Alteribacter</taxon>
    </lineage>
</organism>
<comment type="similarity">
    <text evidence="1">Belongs to the nitroreductase family.</text>
</comment>
<dbReference type="PANTHER" id="PTHR43673">
    <property type="entry name" value="NAD(P)H NITROREDUCTASE YDGI-RELATED"/>
    <property type="match status" value="1"/>
</dbReference>
<dbReference type="SUPFAM" id="SSF55469">
    <property type="entry name" value="FMN-dependent nitroreductase-like"/>
    <property type="match status" value="1"/>
</dbReference>
<evidence type="ECO:0000313" key="4">
    <source>
        <dbReference type="EMBL" id="PYZ96533.1"/>
    </source>
</evidence>
<gene>
    <name evidence="4" type="ORF">CR205_12520</name>
</gene>
<reference evidence="4 5" key="1">
    <citation type="submission" date="2017-10" db="EMBL/GenBank/DDBJ databases">
        <title>Bacillus sp. nov., a halophilic bacterium isolated from a Yangshapao Lake.</title>
        <authorList>
            <person name="Wang H."/>
        </authorList>
    </citation>
    <scope>NUCLEOTIDE SEQUENCE [LARGE SCALE GENOMIC DNA]</scope>
    <source>
        <strain evidence="4 5">YSP-3</strain>
    </source>
</reference>
<dbReference type="InterPro" id="IPR000415">
    <property type="entry name" value="Nitroreductase-like"/>
</dbReference>
<accession>A0A2W0H3X0</accession>
<sequence>MAMTAHPEDLGLFQTINERHSVRKYDPGAEMPEEDLNAILEAATKAPSSWNLQHWKFLVIDDEAKKKELLPIAYNQQQVVDSSAVIAVLGDLNANENAADVYQGAVDNGFMTEQIRDTLVGQINKAYEGDTPFPRDEAVLNASLASMNLMLAAKALGYDTCPMGGFQRGKLMEQFNVPDRYVPVMLLTVGKAAKPAHQSARYELDKVVVKNSF</sequence>
<evidence type="ECO:0000313" key="5">
    <source>
        <dbReference type="Proteomes" id="UP000248066"/>
    </source>
</evidence>
<protein>
    <submittedName>
        <fullName evidence="4">Nitroreductase family protein</fullName>
    </submittedName>
</protein>
<name>A0A2W0H3X0_9BACI</name>
<dbReference type="Proteomes" id="UP000248066">
    <property type="component" value="Unassembled WGS sequence"/>
</dbReference>
<keyword evidence="5" id="KW-1185">Reference proteome</keyword>
<keyword evidence="2" id="KW-0560">Oxidoreductase</keyword>
<comment type="caution">
    <text evidence="4">The sequence shown here is derived from an EMBL/GenBank/DDBJ whole genome shotgun (WGS) entry which is preliminary data.</text>
</comment>
<dbReference type="Gene3D" id="3.40.109.10">
    <property type="entry name" value="NADH Oxidase"/>
    <property type="match status" value="1"/>
</dbReference>
<dbReference type="PANTHER" id="PTHR43673:SF3">
    <property type="entry name" value="NAD(P)H NITROREDUCTASE YODC-RELATED"/>
    <property type="match status" value="1"/>
</dbReference>
<dbReference type="AlphaFoldDB" id="A0A2W0H3X0"/>
<evidence type="ECO:0000256" key="1">
    <source>
        <dbReference type="ARBA" id="ARBA00007118"/>
    </source>
</evidence>
<evidence type="ECO:0000256" key="2">
    <source>
        <dbReference type="ARBA" id="ARBA00023002"/>
    </source>
</evidence>
<dbReference type="OrthoDB" id="9782629at2"/>
<feature type="domain" description="Nitroreductase" evidence="3">
    <location>
        <begin position="16"/>
        <end position="191"/>
    </location>
</feature>
<proteinExistence type="inferred from homology"/>
<dbReference type="InterPro" id="IPR029479">
    <property type="entry name" value="Nitroreductase"/>
</dbReference>
<dbReference type="CDD" id="cd02137">
    <property type="entry name" value="MhqN-like"/>
    <property type="match status" value="1"/>
</dbReference>
<dbReference type="Pfam" id="PF00881">
    <property type="entry name" value="Nitroreductase"/>
    <property type="match status" value="1"/>
</dbReference>
<evidence type="ECO:0000259" key="3">
    <source>
        <dbReference type="Pfam" id="PF00881"/>
    </source>
</evidence>